<evidence type="ECO:0000256" key="1">
    <source>
        <dbReference type="SAM" id="MobiDB-lite"/>
    </source>
</evidence>
<dbReference type="InterPro" id="IPR019632">
    <property type="entry name" value="DUF2497"/>
</dbReference>
<dbReference type="AlphaFoldDB" id="A5FZF3"/>
<evidence type="ECO:0000313" key="3">
    <source>
        <dbReference type="Proteomes" id="UP000000245"/>
    </source>
</evidence>
<keyword evidence="3" id="KW-1185">Reference proteome</keyword>
<accession>A5FZF3</accession>
<feature type="compositionally biased region" description="Low complexity" evidence="1">
    <location>
        <begin position="73"/>
        <end position="84"/>
    </location>
</feature>
<gene>
    <name evidence="2" type="ordered locus">Acry_1782</name>
</gene>
<dbReference type="Proteomes" id="UP000000245">
    <property type="component" value="Chromosome"/>
</dbReference>
<dbReference type="KEGG" id="acr:Acry_1782"/>
<dbReference type="eggNOG" id="COG3827">
    <property type="taxonomic scope" value="Bacteria"/>
</dbReference>
<proteinExistence type="predicted"/>
<name>A5FZF3_ACICJ</name>
<protein>
    <recommendedName>
        <fullName evidence="4">Pole-organizing protein PopZ</fullName>
    </recommendedName>
</protein>
<dbReference type="EMBL" id="CP000697">
    <property type="protein sequence ID" value="ABQ30985.1"/>
    <property type="molecule type" value="Genomic_DNA"/>
</dbReference>
<organism evidence="2 3">
    <name type="scientific">Acidiphilium cryptum (strain JF-5)</name>
    <dbReference type="NCBI Taxonomy" id="349163"/>
    <lineage>
        <taxon>Bacteria</taxon>
        <taxon>Pseudomonadati</taxon>
        <taxon>Pseudomonadota</taxon>
        <taxon>Alphaproteobacteria</taxon>
        <taxon>Acetobacterales</taxon>
        <taxon>Acidocellaceae</taxon>
        <taxon>Acidiphilium</taxon>
    </lineage>
</organism>
<dbReference type="Pfam" id="PF10691">
    <property type="entry name" value="DUF2497"/>
    <property type="match status" value="1"/>
</dbReference>
<feature type="region of interest" description="Disordered" evidence="1">
    <location>
        <begin position="54"/>
        <end position="91"/>
    </location>
</feature>
<dbReference type="STRING" id="349163.Acry_1782"/>
<evidence type="ECO:0000313" key="2">
    <source>
        <dbReference type="EMBL" id="ABQ30985.1"/>
    </source>
</evidence>
<evidence type="ECO:0008006" key="4">
    <source>
        <dbReference type="Google" id="ProtNLM"/>
    </source>
</evidence>
<reference evidence="2 3" key="1">
    <citation type="submission" date="2007-05" db="EMBL/GenBank/DDBJ databases">
        <title>Complete sequence of chromosome of Acidiphilium cryptum JF-5.</title>
        <authorList>
            <consortium name="US DOE Joint Genome Institute"/>
            <person name="Copeland A."/>
            <person name="Lucas S."/>
            <person name="Lapidus A."/>
            <person name="Barry K."/>
            <person name="Detter J.C."/>
            <person name="Glavina del Rio T."/>
            <person name="Hammon N."/>
            <person name="Israni S."/>
            <person name="Dalin E."/>
            <person name="Tice H."/>
            <person name="Pitluck S."/>
            <person name="Sims D."/>
            <person name="Brettin T."/>
            <person name="Bruce D."/>
            <person name="Han C."/>
            <person name="Schmutz J."/>
            <person name="Larimer F."/>
            <person name="Land M."/>
            <person name="Hauser L."/>
            <person name="Kyrpides N."/>
            <person name="Kim E."/>
            <person name="Magnuson T."/>
            <person name="Richardson P."/>
        </authorList>
    </citation>
    <scope>NUCLEOTIDE SEQUENCE [LARGE SCALE GENOMIC DNA]</scope>
    <source>
        <strain evidence="2 3">JF-5</strain>
    </source>
</reference>
<dbReference type="HOGENOM" id="CLU_078707_2_0_5"/>
<sequence length="185" mass="19342">MSGTPTDPAAEPSMDEILSSIRRILKDDDAVAMPAPDVPEEAGKPVLDLDPSMIVAEGRGPGKAGGAAEFEQPGAVASAPALSPATPPGMATGQTVDAAAMSLQNPERLVSAEAAERAASHIDSLRRTVSADRGLSLGRGDLTIEDVVRSEVRPLLKAWLDAHLPNLVERIVRAEIERLIGEEGR</sequence>
<dbReference type="RefSeq" id="WP_011942484.1">
    <property type="nucleotide sequence ID" value="NC_009484.1"/>
</dbReference>